<name>A0A8C1VQ25_CYPCA</name>
<dbReference type="Pfam" id="PF00001">
    <property type="entry name" value="7tm_1"/>
    <property type="match status" value="1"/>
</dbReference>
<feature type="transmembrane region" description="Helical" evidence="14">
    <location>
        <begin position="261"/>
        <end position="281"/>
    </location>
</feature>
<keyword evidence="11" id="KW-0325">Glycoprotein</keyword>
<evidence type="ECO:0000256" key="12">
    <source>
        <dbReference type="ARBA" id="ARBA00023224"/>
    </source>
</evidence>
<keyword evidence="9" id="KW-1015">Disulfide bond</keyword>
<keyword evidence="8 14" id="KW-0472">Membrane</keyword>
<organism evidence="16 17">
    <name type="scientific">Cyprinus carpio</name>
    <name type="common">Common carp</name>
    <dbReference type="NCBI Taxonomy" id="7962"/>
    <lineage>
        <taxon>Eukaryota</taxon>
        <taxon>Metazoa</taxon>
        <taxon>Chordata</taxon>
        <taxon>Craniata</taxon>
        <taxon>Vertebrata</taxon>
        <taxon>Euteleostomi</taxon>
        <taxon>Actinopterygii</taxon>
        <taxon>Neopterygii</taxon>
        <taxon>Teleostei</taxon>
        <taxon>Ostariophysi</taxon>
        <taxon>Cypriniformes</taxon>
        <taxon>Cyprinidae</taxon>
        <taxon>Cyprininae</taxon>
        <taxon>Cyprinus</taxon>
    </lineage>
</organism>
<dbReference type="PRINTS" id="PR00237">
    <property type="entry name" value="GPCRRHODOPSN"/>
</dbReference>
<keyword evidence="4 13" id="KW-0812">Transmembrane</keyword>
<evidence type="ECO:0000256" key="6">
    <source>
        <dbReference type="ARBA" id="ARBA00022989"/>
    </source>
</evidence>
<evidence type="ECO:0000256" key="9">
    <source>
        <dbReference type="ARBA" id="ARBA00023157"/>
    </source>
</evidence>
<dbReference type="GO" id="GO:0004930">
    <property type="term" value="F:G protein-coupled receptor activity"/>
    <property type="evidence" value="ECO:0007669"/>
    <property type="project" value="UniProtKB-KW"/>
</dbReference>
<dbReference type="PROSITE" id="PS00237">
    <property type="entry name" value="G_PROTEIN_RECEP_F1_1"/>
    <property type="match status" value="1"/>
</dbReference>
<keyword evidence="2 14" id="KW-1003">Cell membrane</keyword>
<evidence type="ECO:0000256" key="2">
    <source>
        <dbReference type="ARBA" id="ARBA00022475"/>
    </source>
</evidence>
<dbReference type="InterPro" id="IPR052921">
    <property type="entry name" value="GPCR1_Superfamily_Member"/>
</dbReference>
<keyword evidence="5 14" id="KW-0552">Olfaction</keyword>
<comment type="subcellular location">
    <subcellularLocation>
        <location evidence="1 14">Cell membrane</location>
        <topology evidence="1 14">Multi-pass membrane protein</topology>
    </subcellularLocation>
</comment>
<feature type="transmembrane region" description="Helical" evidence="14">
    <location>
        <begin position="24"/>
        <end position="50"/>
    </location>
</feature>
<proteinExistence type="inferred from homology"/>
<evidence type="ECO:0000259" key="15">
    <source>
        <dbReference type="PROSITE" id="PS50262"/>
    </source>
</evidence>
<evidence type="ECO:0000256" key="3">
    <source>
        <dbReference type="ARBA" id="ARBA00022606"/>
    </source>
</evidence>
<comment type="similarity">
    <text evidence="13">Belongs to the G-protein coupled receptor 1 family.</text>
</comment>
<dbReference type="SUPFAM" id="SSF81321">
    <property type="entry name" value="Family A G protein-coupled receptor-like"/>
    <property type="match status" value="1"/>
</dbReference>
<evidence type="ECO:0000256" key="14">
    <source>
        <dbReference type="RuleBase" id="RU363047"/>
    </source>
</evidence>
<feature type="transmembrane region" description="Helical" evidence="14">
    <location>
        <begin position="198"/>
        <end position="219"/>
    </location>
</feature>
<evidence type="ECO:0000256" key="1">
    <source>
        <dbReference type="ARBA" id="ARBA00004651"/>
    </source>
</evidence>
<evidence type="ECO:0000256" key="7">
    <source>
        <dbReference type="ARBA" id="ARBA00023040"/>
    </source>
</evidence>
<keyword evidence="12 13" id="KW-0807">Transducer</keyword>
<dbReference type="PANTHER" id="PTHR26451">
    <property type="entry name" value="G_PROTEIN_RECEP_F1_2 DOMAIN-CONTAINING PROTEIN"/>
    <property type="match status" value="1"/>
</dbReference>
<keyword evidence="10 13" id="KW-0675">Receptor</keyword>
<feature type="transmembrane region" description="Helical" evidence="14">
    <location>
        <begin position="327"/>
        <end position="350"/>
    </location>
</feature>
<dbReference type="PRINTS" id="PR00245">
    <property type="entry name" value="OLFACTORYR"/>
</dbReference>
<feature type="transmembrane region" description="Helical" evidence="14">
    <location>
        <begin position="231"/>
        <end position="255"/>
    </location>
</feature>
<evidence type="ECO:0000313" key="17">
    <source>
        <dbReference type="Proteomes" id="UP000694700"/>
    </source>
</evidence>
<dbReference type="Ensembl" id="ENSCCRT00015057147.1">
    <property type="protein sequence ID" value="ENSCCRP00015055321.1"/>
    <property type="gene ID" value="ENSCCRG00015022739.1"/>
</dbReference>
<evidence type="ECO:0000256" key="11">
    <source>
        <dbReference type="ARBA" id="ARBA00023180"/>
    </source>
</evidence>
<feature type="domain" description="G-protein coupled receptors family 1 profile" evidence="15">
    <location>
        <begin position="40"/>
        <end position="348"/>
    </location>
</feature>
<dbReference type="GO" id="GO:0005886">
    <property type="term" value="C:plasma membrane"/>
    <property type="evidence" value="ECO:0007669"/>
    <property type="project" value="UniProtKB-SubCell"/>
</dbReference>
<protein>
    <recommendedName>
        <fullName evidence="14">Olfactory receptor</fullName>
    </recommendedName>
</protein>
<keyword evidence="6 14" id="KW-1133">Transmembrane helix</keyword>
<evidence type="ECO:0000256" key="8">
    <source>
        <dbReference type="ARBA" id="ARBA00023136"/>
    </source>
</evidence>
<evidence type="ECO:0000256" key="5">
    <source>
        <dbReference type="ARBA" id="ARBA00022725"/>
    </source>
</evidence>
<dbReference type="Proteomes" id="UP000694700">
    <property type="component" value="Unplaced"/>
</dbReference>
<evidence type="ECO:0000313" key="16">
    <source>
        <dbReference type="Ensembl" id="ENSCCRP00015055321.1"/>
    </source>
</evidence>
<evidence type="ECO:0000256" key="4">
    <source>
        <dbReference type="ARBA" id="ARBA00022692"/>
    </source>
</evidence>
<feature type="transmembrane region" description="Helical" evidence="14">
    <location>
        <begin position="293"/>
        <end position="315"/>
    </location>
</feature>
<dbReference type="Gene3D" id="1.20.1070.10">
    <property type="entry name" value="Rhodopsin 7-helix transmembrane proteins"/>
    <property type="match status" value="1"/>
</dbReference>
<dbReference type="GO" id="GO:0005549">
    <property type="term" value="F:odorant binding"/>
    <property type="evidence" value="ECO:0007669"/>
    <property type="project" value="TreeGrafter"/>
</dbReference>
<dbReference type="InterPro" id="IPR017452">
    <property type="entry name" value="GPCR_Rhodpsn_7TM"/>
</dbReference>
<evidence type="ECO:0000256" key="10">
    <source>
        <dbReference type="ARBA" id="ARBA00023170"/>
    </source>
</evidence>
<dbReference type="GO" id="GO:0004984">
    <property type="term" value="F:olfactory receptor activity"/>
    <property type="evidence" value="ECO:0007669"/>
    <property type="project" value="InterPro"/>
</dbReference>
<dbReference type="PANTHER" id="PTHR26451:SF860">
    <property type="entry name" value="ODORANT RECEPTOR-RELATED"/>
    <property type="match status" value="1"/>
</dbReference>
<keyword evidence="3 14" id="KW-0716">Sensory transduction</keyword>
<dbReference type="InterPro" id="IPR000725">
    <property type="entry name" value="Olfact_rcpt"/>
</dbReference>
<dbReference type="FunFam" id="1.20.1070.10:FF:000024">
    <property type="entry name" value="Olfactory receptor"/>
    <property type="match status" value="1"/>
</dbReference>
<sequence>MDNISSYHFLTVTALNEWDWTSRIIFFSFALLAYLLTIVLNAALIMIIAFEKALHEPMYIFLCNLCVNDLCGTTGFYPRALVYLLTETNRISFEECIVQCLAVVYSVGEFTNLSVMAVDRYIAICQPLRYHSIMSPFTALSLVTFIWIFPFFIGVMAVSLALKHPLCRHDINKLFCEHLSLLNLACKQDIFQGIFNGFIYISMAVFFVFVLISYLKIILACRKSKVNREKFYSTCVPHLISFLNTTCGLSDSLLTRFKVETLSNIAVFFVFVLMSYLKIILACRKSKVNREKFYSTCVPHLISFMITTCGLSDSLLTRFKAETLSNIASTFLSVIILTFPPVVNPVIYGIKLGPIRAKILYIFKSPRINNL</sequence>
<dbReference type="PROSITE" id="PS50262">
    <property type="entry name" value="G_PROTEIN_RECEP_F1_2"/>
    <property type="match status" value="1"/>
</dbReference>
<feature type="transmembrane region" description="Helical" evidence="14">
    <location>
        <begin position="137"/>
        <end position="162"/>
    </location>
</feature>
<evidence type="ECO:0000256" key="13">
    <source>
        <dbReference type="RuleBase" id="RU000688"/>
    </source>
</evidence>
<dbReference type="AlphaFoldDB" id="A0A8C1VQ25"/>
<dbReference type="InterPro" id="IPR000276">
    <property type="entry name" value="GPCR_Rhodpsn"/>
</dbReference>
<accession>A0A8C1VQ25</accession>
<reference evidence="16" key="1">
    <citation type="submission" date="2025-08" db="UniProtKB">
        <authorList>
            <consortium name="Ensembl"/>
        </authorList>
    </citation>
    <scope>IDENTIFICATION</scope>
</reference>
<keyword evidence="7 13" id="KW-0297">G-protein coupled receptor</keyword>